<dbReference type="EMBL" id="VCIW01000044">
    <property type="protein sequence ID" value="TLS48241.1"/>
    <property type="molecule type" value="Genomic_DNA"/>
</dbReference>
<evidence type="ECO:0000256" key="2">
    <source>
        <dbReference type="ARBA" id="ARBA00024438"/>
    </source>
</evidence>
<dbReference type="InterPro" id="IPR007607">
    <property type="entry name" value="BacA/B"/>
</dbReference>
<dbReference type="AlphaFoldDB" id="A0A5R9FXN3"/>
<dbReference type="InterPro" id="IPR027383">
    <property type="entry name" value="Znf_put"/>
</dbReference>
<organism evidence="4 5">
    <name type="scientific">Paenibacillus antri</name>
    <dbReference type="NCBI Taxonomy" id="2582848"/>
    <lineage>
        <taxon>Bacteria</taxon>
        <taxon>Bacillati</taxon>
        <taxon>Bacillota</taxon>
        <taxon>Bacilli</taxon>
        <taxon>Bacillales</taxon>
        <taxon>Paenibacillaceae</taxon>
        <taxon>Paenibacillus</taxon>
    </lineage>
</organism>
<keyword evidence="5" id="KW-1185">Reference proteome</keyword>
<dbReference type="OrthoDB" id="9782842at2"/>
<name>A0A5R9FXN3_9BACL</name>
<comment type="caution">
    <text evidence="4">The sequence shown here is derived from an EMBL/GenBank/DDBJ whole genome shotgun (WGS) entry which is preliminary data.</text>
</comment>
<accession>A0A5R9FXN3</accession>
<feature type="domain" description="Putative zinc-finger" evidence="3">
    <location>
        <begin position="3"/>
        <end position="36"/>
    </location>
</feature>
<comment type="similarity">
    <text evidence="1">Belongs to the zinc-associated anti-sigma factor (ZAS) superfamily. Anti-sigma-W factor family.</text>
</comment>
<dbReference type="InterPro" id="IPR041916">
    <property type="entry name" value="Anti_sigma_zinc_sf"/>
</dbReference>
<proteinExistence type="inferred from homology"/>
<gene>
    <name evidence="4" type="ORF">FE782_31765</name>
</gene>
<dbReference type="Pfam" id="PF04519">
    <property type="entry name" value="Bactofilin"/>
    <property type="match status" value="1"/>
</dbReference>
<dbReference type="Proteomes" id="UP000309676">
    <property type="component" value="Unassembled WGS sequence"/>
</dbReference>
<evidence type="ECO:0000259" key="3">
    <source>
        <dbReference type="Pfam" id="PF13490"/>
    </source>
</evidence>
<dbReference type="RefSeq" id="WP_138198363.1">
    <property type="nucleotide sequence ID" value="NZ_VCIW01000044.1"/>
</dbReference>
<protein>
    <recommendedName>
        <fullName evidence="2">Anti-sigma-W factor RsiW</fullName>
    </recommendedName>
</protein>
<evidence type="ECO:0000313" key="5">
    <source>
        <dbReference type="Proteomes" id="UP000309676"/>
    </source>
</evidence>
<reference evidence="4 5" key="1">
    <citation type="submission" date="2019-05" db="EMBL/GenBank/DDBJ databases">
        <authorList>
            <person name="Narsing Rao M.P."/>
            <person name="Li W.J."/>
        </authorList>
    </citation>
    <scope>NUCLEOTIDE SEQUENCE [LARGE SCALE GENOMIC DNA]</scope>
    <source>
        <strain evidence="4 5">SYSU_K30003</strain>
    </source>
</reference>
<sequence length="205" mass="22484">MDCREALPLIHEYLDGDLERDRAEALRLHMRGCASCTTTFAEFERTEALVRALDEPATPPHLSASIMAALPPMRANRSWARWMRKHPAATAAAAFLLIMVSSFFSLWNQGSQLAVRGDDLEGIVIEDGKVIVPQGARMEGDLVVENGTVQVDGDLEGDLIVIDGNVALASTAHISGRVQEVDRALDYIWFKLGEWFGGMLPAPQP</sequence>
<evidence type="ECO:0000313" key="4">
    <source>
        <dbReference type="EMBL" id="TLS48241.1"/>
    </source>
</evidence>
<dbReference type="Gene3D" id="1.10.10.1320">
    <property type="entry name" value="Anti-sigma factor, zinc-finger domain"/>
    <property type="match status" value="1"/>
</dbReference>
<evidence type="ECO:0000256" key="1">
    <source>
        <dbReference type="ARBA" id="ARBA00024353"/>
    </source>
</evidence>
<dbReference type="Pfam" id="PF13490">
    <property type="entry name" value="zf-HC2"/>
    <property type="match status" value="1"/>
</dbReference>